<keyword evidence="3 6" id="KW-0812">Transmembrane</keyword>
<evidence type="ECO:0000256" key="5">
    <source>
        <dbReference type="ARBA" id="ARBA00023136"/>
    </source>
</evidence>
<dbReference type="EMBL" id="JBDIZK010000008">
    <property type="protein sequence ID" value="MEN3748271.1"/>
    <property type="molecule type" value="Genomic_DNA"/>
</dbReference>
<dbReference type="InterPro" id="IPR032816">
    <property type="entry name" value="VTT_dom"/>
</dbReference>
<evidence type="ECO:0000256" key="7">
    <source>
        <dbReference type="SAM" id="MobiDB-lite"/>
    </source>
</evidence>
<proteinExistence type="inferred from homology"/>
<dbReference type="InterPro" id="IPR015414">
    <property type="entry name" value="TMEM64"/>
</dbReference>
<feature type="transmembrane region" description="Helical" evidence="6">
    <location>
        <begin position="133"/>
        <end position="154"/>
    </location>
</feature>
<dbReference type="PANTHER" id="PTHR12677">
    <property type="entry name" value="GOLGI APPARATUS MEMBRANE PROTEIN TVP38-RELATED"/>
    <property type="match status" value="1"/>
</dbReference>
<reference evidence="9 10" key="1">
    <citation type="submission" date="2024-05" db="EMBL/GenBank/DDBJ databases">
        <title>Sphingomonas sp. HF-S3 16S ribosomal RNA gene Genome sequencing and assembly.</title>
        <authorList>
            <person name="Lee H."/>
        </authorList>
    </citation>
    <scope>NUCLEOTIDE SEQUENCE [LARGE SCALE GENOMIC DNA]</scope>
    <source>
        <strain evidence="9 10">HF-S3</strain>
    </source>
</reference>
<evidence type="ECO:0000256" key="1">
    <source>
        <dbReference type="ARBA" id="ARBA00004651"/>
    </source>
</evidence>
<keyword evidence="10" id="KW-1185">Reference proteome</keyword>
<comment type="subcellular location">
    <subcellularLocation>
        <location evidence="1 6">Cell membrane</location>
        <topology evidence="1 6">Multi-pass membrane protein</topology>
    </subcellularLocation>
</comment>
<comment type="caution">
    <text evidence="9">The sequence shown here is derived from an EMBL/GenBank/DDBJ whole genome shotgun (WGS) entry which is preliminary data.</text>
</comment>
<keyword evidence="2 6" id="KW-1003">Cell membrane</keyword>
<evidence type="ECO:0000256" key="6">
    <source>
        <dbReference type="RuleBase" id="RU366058"/>
    </source>
</evidence>
<keyword evidence="5 6" id="KW-0472">Membrane</keyword>
<feature type="transmembrane region" description="Helical" evidence="6">
    <location>
        <begin position="80"/>
        <end position="105"/>
    </location>
</feature>
<feature type="domain" description="VTT" evidence="8">
    <location>
        <begin position="67"/>
        <end position="184"/>
    </location>
</feature>
<accession>A0ABV0BCC6</accession>
<evidence type="ECO:0000259" key="8">
    <source>
        <dbReference type="Pfam" id="PF09335"/>
    </source>
</evidence>
<protein>
    <recommendedName>
        <fullName evidence="6">TVP38/TMEM64 family membrane protein</fullName>
    </recommendedName>
</protein>
<dbReference type="Proteomes" id="UP001427805">
    <property type="component" value="Unassembled WGS sequence"/>
</dbReference>
<evidence type="ECO:0000256" key="3">
    <source>
        <dbReference type="ARBA" id="ARBA00022692"/>
    </source>
</evidence>
<dbReference type="RefSeq" id="WP_346247291.1">
    <property type="nucleotide sequence ID" value="NZ_JBDIZK010000008.1"/>
</dbReference>
<feature type="transmembrane region" description="Helical" evidence="6">
    <location>
        <begin position="195"/>
        <end position="218"/>
    </location>
</feature>
<sequence>MTRKIWILLAAATVAGAVFALGLHKLVSFDTLKSNHAALIASYRADPLPFALGFVLLLASALALCIPGSLATLGIAGGAIFGLALGAPLVLLGVVLGDSIAFLLARYLLRDWVRARFGAQFDRIDRGFNRHGALYLLSLRLAAIIPFFVVNLTMGLTRMRLAVFAPVSFVGLVPATLLHVAIGTELGELSDPGDILSWPLLLAFVALGLSPLFFRFVLGRRLFADQRSSADNPIAIAPIGPAISPNPGGPTAIPSPPNAP</sequence>
<feature type="transmembrane region" description="Helical" evidence="6">
    <location>
        <begin position="161"/>
        <end position="183"/>
    </location>
</feature>
<dbReference type="PANTHER" id="PTHR12677:SF59">
    <property type="entry name" value="GOLGI APPARATUS MEMBRANE PROTEIN TVP38-RELATED"/>
    <property type="match status" value="1"/>
</dbReference>
<feature type="compositionally biased region" description="Low complexity" evidence="7">
    <location>
        <begin position="241"/>
        <end position="250"/>
    </location>
</feature>
<gene>
    <name evidence="9" type="ORF">TPR58_13930</name>
</gene>
<comment type="similarity">
    <text evidence="6">Belongs to the TVP38/TMEM64 family.</text>
</comment>
<evidence type="ECO:0000313" key="9">
    <source>
        <dbReference type="EMBL" id="MEN3748271.1"/>
    </source>
</evidence>
<evidence type="ECO:0000256" key="4">
    <source>
        <dbReference type="ARBA" id="ARBA00022989"/>
    </source>
</evidence>
<feature type="transmembrane region" description="Helical" evidence="6">
    <location>
        <begin position="50"/>
        <end position="73"/>
    </location>
</feature>
<evidence type="ECO:0000256" key="2">
    <source>
        <dbReference type="ARBA" id="ARBA00022475"/>
    </source>
</evidence>
<name>A0ABV0BCC6_9SPHN</name>
<keyword evidence="4 6" id="KW-1133">Transmembrane helix</keyword>
<evidence type="ECO:0000313" key="10">
    <source>
        <dbReference type="Proteomes" id="UP001427805"/>
    </source>
</evidence>
<organism evidence="9 10">
    <name type="scientific">Sphingomonas rustica</name>
    <dbReference type="NCBI Taxonomy" id="3103142"/>
    <lineage>
        <taxon>Bacteria</taxon>
        <taxon>Pseudomonadati</taxon>
        <taxon>Pseudomonadota</taxon>
        <taxon>Alphaproteobacteria</taxon>
        <taxon>Sphingomonadales</taxon>
        <taxon>Sphingomonadaceae</taxon>
        <taxon>Sphingomonas</taxon>
    </lineage>
</organism>
<dbReference type="Pfam" id="PF09335">
    <property type="entry name" value="VTT_dom"/>
    <property type="match status" value="1"/>
</dbReference>
<feature type="region of interest" description="Disordered" evidence="7">
    <location>
        <begin position="241"/>
        <end position="260"/>
    </location>
</feature>